<dbReference type="GO" id="GO:0008887">
    <property type="term" value="F:glycerate kinase activity"/>
    <property type="evidence" value="ECO:0007669"/>
    <property type="project" value="InterPro"/>
</dbReference>
<reference evidence="5 6" key="1">
    <citation type="journal article" date="2005" name="BMC Genomics">
        <title>Bacterial genome adaptation to niches: divergence of the potential virulence genes in three Burkholderia species of different survival strategies.</title>
        <authorList>
            <person name="Kim H.S."/>
            <person name="Schell M.A."/>
            <person name="Yu Y."/>
            <person name="Ulrich R.L."/>
            <person name="Sarria S.H."/>
            <person name="Nierman W.C."/>
            <person name="DeShazer D."/>
        </authorList>
    </citation>
    <scope>NUCLEOTIDE SEQUENCE [LARGE SCALE GENOMIC DNA]</scope>
    <source>
        <strain evidence="6">ATCC 700388 / DSM 13276 / CCUG 48851 / CIP 106301 / E264</strain>
    </source>
</reference>
<evidence type="ECO:0000256" key="4">
    <source>
        <dbReference type="SAM" id="MobiDB-lite"/>
    </source>
</evidence>
<evidence type="ECO:0000256" key="1">
    <source>
        <dbReference type="ARBA" id="ARBA00006284"/>
    </source>
</evidence>
<dbReference type="InterPro" id="IPR004381">
    <property type="entry name" value="Glycerate_kinase"/>
</dbReference>
<dbReference type="PANTHER" id="PTHR21599:SF0">
    <property type="entry name" value="GLYCERATE KINASE"/>
    <property type="match status" value="1"/>
</dbReference>
<dbReference type="GO" id="GO:0031388">
    <property type="term" value="P:organic acid phosphorylation"/>
    <property type="evidence" value="ECO:0007669"/>
    <property type="project" value="InterPro"/>
</dbReference>
<dbReference type="Pfam" id="PF02595">
    <property type="entry name" value="Gly_kinase"/>
    <property type="match status" value="1"/>
</dbReference>
<dbReference type="SUPFAM" id="SSF110738">
    <property type="entry name" value="Glycerate kinase I"/>
    <property type="match status" value="1"/>
</dbReference>
<protein>
    <submittedName>
        <fullName evidence="5">Glycerate kinase 1</fullName>
    </submittedName>
</protein>
<dbReference type="Proteomes" id="UP000001930">
    <property type="component" value="Chromosome I"/>
</dbReference>
<sequence>MPCQPCGGRAVAHLRLAHAGASSAGRAWRRAAHASRRRLEARLWPEESAILANYFPLTASSGSGAPHAAARRKRGARFPACAPPDPAQASHPVSSLQGRRPPSRSTHAHASARAPSARAARSPSRTASGDTMPQPSPVVVVAPDSFKGSLSAEQVAAAIAAGVARARPDAVVRCRPMADGGEGTLDALLAHGGARRTLRVPGASSAPRDAAVGLIDAHTAIVETAEIVGITDPAGMRAPVATRSTRGLGDAIRALLDDGVRTFYVALGGSSTNDAGAGLLAGLGLRAYDAHGREIEPTPERLAHVASVDASGLDARLADASFVAMSDVDNPLTGEHGATAVFGPQKGVTPAQLAPLDAALGHFATLVEAALDRRPAGASSGRARDLPGAGAAGGLGFALHVLGARFEPGAEVVARQIGLDAALAGANWMITGEGRSDVQTLRGKAPFVACRHARAAGVPATLLSGAIDAAALRQLSEHFDGCFSPAPGPITLDAALRDAARLLENAAEQLTRLRYGRA</sequence>
<evidence type="ECO:0000313" key="5">
    <source>
        <dbReference type="EMBL" id="ABC39454.1"/>
    </source>
</evidence>
<proteinExistence type="inferred from homology"/>
<organism evidence="5 6">
    <name type="scientific">Burkholderia thailandensis (strain ATCC 700388 / DSM 13276 / CCUG 48851 / CIP 106301 / E264)</name>
    <dbReference type="NCBI Taxonomy" id="271848"/>
    <lineage>
        <taxon>Bacteria</taxon>
        <taxon>Pseudomonadati</taxon>
        <taxon>Pseudomonadota</taxon>
        <taxon>Betaproteobacteria</taxon>
        <taxon>Burkholderiales</taxon>
        <taxon>Burkholderiaceae</taxon>
        <taxon>Burkholderia</taxon>
        <taxon>pseudomallei group</taxon>
    </lineage>
</organism>
<name>Q2SWQ9_BURTA</name>
<dbReference type="Gene3D" id="3.40.50.10350">
    <property type="entry name" value="Glycerate kinase, domain 1"/>
    <property type="match status" value="1"/>
</dbReference>
<dbReference type="NCBIfam" id="TIGR00045">
    <property type="entry name" value="glycerate kinase"/>
    <property type="match status" value="1"/>
</dbReference>
<dbReference type="PANTHER" id="PTHR21599">
    <property type="entry name" value="GLYCERATE KINASE"/>
    <property type="match status" value="1"/>
</dbReference>
<comment type="similarity">
    <text evidence="1">Belongs to the glycerate kinase type-1 family.</text>
</comment>
<dbReference type="InterPro" id="IPR018193">
    <property type="entry name" value="Glyc_kinase_flavodox-like_fold"/>
</dbReference>
<dbReference type="HOGENOM" id="CLU_028255_0_0_4"/>
<keyword evidence="2" id="KW-0808">Transferase</keyword>
<evidence type="ECO:0000313" key="6">
    <source>
        <dbReference type="Proteomes" id="UP000001930"/>
    </source>
</evidence>
<dbReference type="Gene3D" id="3.90.1510.10">
    <property type="entry name" value="Glycerate kinase, domain 2"/>
    <property type="match status" value="1"/>
</dbReference>
<dbReference type="InterPro" id="IPR036129">
    <property type="entry name" value="Glycerate_kinase_sf"/>
</dbReference>
<evidence type="ECO:0000256" key="3">
    <source>
        <dbReference type="ARBA" id="ARBA00022777"/>
    </source>
</evidence>
<dbReference type="InterPro" id="IPR018197">
    <property type="entry name" value="Glycerate_kinase_RE-like"/>
</dbReference>
<dbReference type="KEGG" id="bte:BTH_I2117"/>
<feature type="region of interest" description="Disordered" evidence="4">
    <location>
        <begin position="61"/>
        <end position="136"/>
    </location>
</feature>
<dbReference type="EMBL" id="CP000086">
    <property type="protein sequence ID" value="ABC39454.1"/>
    <property type="molecule type" value="Genomic_DNA"/>
</dbReference>
<gene>
    <name evidence="5" type="ordered locus">BTH_I2117</name>
</gene>
<dbReference type="AlphaFoldDB" id="Q2SWQ9"/>
<keyword evidence="6" id="KW-1185">Reference proteome</keyword>
<feature type="compositionally biased region" description="Low complexity" evidence="4">
    <location>
        <begin position="103"/>
        <end position="128"/>
    </location>
</feature>
<keyword evidence="3 5" id="KW-0418">Kinase</keyword>
<accession>Q2SWQ9</accession>
<evidence type="ECO:0000256" key="2">
    <source>
        <dbReference type="ARBA" id="ARBA00022679"/>
    </source>
</evidence>